<evidence type="ECO:0000313" key="3">
    <source>
        <dbReference type="Proteomes" id="UP000077701"/>
    </source>
</evidence>
<gene>
    <name evidence="2" type="ORF">PS9374_03495</name>
</gene>
<feature type="domain" description="Tc1-like transposase DDE" evidence="1">
    <location>
        <begin position="1"/>
        <end position="99"/>
    </location>
</feature>
<dbReference type="Pfam" id="PF13358">
    <property type="entry name" value="DDE_3"/>
    <property type="match status" value="1"/>
</dbReference>
<evidence type="ECO:0000259" key="1">
    <source>
        <dbReference type="Pfam" id="PF13358"/>
    </source>
</evidence>
<organism evidence="2 3">
    <name type="scientific">Planomonospora sphaerica</name>
    <dbReference type="NCBI Taxonomy" id="161355"/>
    <lineage>
        <taxon>Bacteria</taxon>
        <taxon>Bacillati</taxon>
        <taxon>Actinomycetota</taxon>
        <taxon>Actinomycetes</taxon>
        <taxon>Streptosporangiales</taxon>
        <taxon>Streptosporangiaceae</taxon>
        <taxon>Planomonospora</taxon>
    </lineage>
</organism>
<dbReference type="AlphaFoldDB" id="A0A161LLF9"/>
<evidence type="ECO:0000313" key="2">
    <source>
        <dbReference type="EMBL" id="GAT67835.1"/>
    </source>
</evidence>
<keyword evidence="3" id="KW-1185">Reference proteome</keyword>
<protein>
    <submittedName>
        <fullName evidence="2">Transposase</fullName>
    </submittedName>
</protein>
<comment type="caution">
    <text evidence="2">The sequence shown here is derived from an EMBL/GenBank/DDBJ whole genome shotgun (WGS) entry which is preliminary data.</text>
</comment>
<dbReference type="Proteomes" id="UP000077701">
    <property type="component" value="Unassembled WGS sequence"/>
</dbReference>
<sequence length="143" mass="16081">MYGALRIVDGIALTMTSPSRDSASCQEFLRQVEDANPGGGDIVVIADNLSSHNSLSARTRPAEHPQIRHVFILVGACWLNLQEAWWRIFRRHGLAGVSFAGPDDTDHATRIATAQLNQRAKPWVWGRPPPAPRRLRRRFVYML</sequence>
<dbReference type="EMBL" id="BDCX01000008">
    <property type="protein sequence ID" value="GAT67835.1"/>
    <property type="molecule type" value="Genomic_DNA"/>
</dbReference>
<proteinExistence type="predicted"/>
<reference evidence="2 3" key="1">
    <citation type="journal article" date="2016" name="Genome Announc.">
        <title>Draft Genome Sequence of Planomonospora sphaerica JCM9374, a Rare Actinomycete.</title>
        <authorList>
            <person name="Dohra H."/>
            <person name="Suzuki T."/>
            <person name="Inoue Y."/>
            <person name="Kodani S."/>
        </authorList>
    </citation>
    <scope>NUCLEOTIDE SEQUENCE [LARGE SCALE GENOMIC DNA]</scope>
    <source>
        <strain evidence="2 3">JCM 9374</strain>
    </source>
</reference>
<dbReference type="STRING" id="161355.PS9374_03495"/>
<name>A0A161LLF9_9ACTN</name>
<dbReference type="InterPro" id="IPR038717">
    <property type="entry name" value="Tc1-like_DDE_dom"/>
</dbReference>
<reference evidence="3" key="2">
    <citation type="submission" date="2016-04" db="EMBL/GenBank/DDBJ databases">
        <title>Planomonospora sphaerica JCM9374 whole genome shotgun sequence.</title>
        <authorList>
            <person name="Suzuki T."/>
            <person name="Dohra H."/>
            <person name="Kodani S."/>
        </authorList>
    </citation>
    <scope>NUCLEOTIDE SEQUENCE [LARGE SCALE GENOMIC DNA]</scope>
    <source>
        <strain evidence="3">JCM 9374</strain>
    </source>
</reference>
<accession>A0A161LLF9</accession>